<reference evidence="1" key="2">
    <citation type="submission" date="2018-03" db="EMBL/GenBank/DDBJ databases">
        <title>The Triticum urartu genome reveals the dynamic nature of wheat genome evolution.</title>
        <authorList>
            <person name="Ling H."/>
            <person name="Ma B."/>
            <person name="Shi X."/>
            <person name="Liu H."/>
            <person name="Dong L."/>
            <person name="Sun H."/>
            <person name="Cao Y."/>
            <person name="Gao Q."/>
            <person name="Zheng S."/>
            <person name="Li Y."/>
            <person name="Yu Y."/>
            <person name="Du H."/>
            <person name="Qi M."/>
            <person name="Li Y."/>
            <person name="Yu H."/>
            <person name="Cui Y."/>
            <person name="Wang N."/>
            <person name="Chen C."/>
            <person name="Wu H."/>
            <person name="Zhao Y."/>
            <person name="Zhang J."/>
            <person name="Li Y."/>
            <person name="Zhou W."/>
            <person name="Zhang B."/>
            <person name="Hu W."/>
            <person name="Eijk M."/>
            <person name="Tang J."/>
            <person name="Witsenboer H."/>
            <person name="Zhao S."/>
            <person name="Li Z."/>
            <person name="Zhang A."/>
            <person name="Wang D."/>
            <person name="Liang C."/>
        </authorList>
    </citation>
    <scope>NUCLEOTIDE SEQUENCE [LARGE SCALE GENOMIC DNA]</scope>
    <source>
        <strain evidence="1">cv. G1812</strain>
    </source>
</reference>
<dbReference type="AlphaFoldDB" id="A0A8R7PPG0"/>
<proteinExistence type="predicted"/>
<accession>A0A8R7PPG0</accession>
<protein>
    <submittedName>
        <fullName evidence="1">Uncharacterized protein</fullName>
    </submittedName>
</protein>
<evidence type="ECO:0000313" key="1">
    <source>
        <dbReference type="EnsemblPlants" id="TuG1812G0300001135.01.T01.cds436953"/>
    </source>
</evidence>
<dbReference type="Proteomes" id="UP000015106">
    <property type="component" value="Chromosome 3"/>
</dbReference>
<name>A0A8R7PPG0_TRIUA</name>
<dbReference type="EnsemblPlants" id="TuG1812G0300001135.01.T01">
    <property type="protein sequence ID" value="TuG1812G0300001135.01.T01.cds436953"/>
    <property type="gene ID" value="TuG1812G0300001135.01"/>
</dbReference>
<keyword evidence="2" id="KW-1185">Reference proteome</keyword>
<evidence type="ECO:0000313" key="2">
    <source>
        <dbReference type="Proteomes" id="UP000015106"/>
    </source>
</evidence>
<organism evidence="1 2">
    <name type="scientific">Triticum urartu</name>
    <name type="common">Red wild einkorn</name>
    <name type="synonym">Crithodium urartu</name>
    <dbReference type="NCBI Taxonomy" id="4572"/>
    <lineage>
        <taxon>Eukaryota</taxon>
        <taxon>Viridiplantae</taxon>
        <taxon>Streptophyta</taxon>
        <taxon>Embryophyta</taxon>
        <taxon>Tracheophyta</taxon>
        <taxon>Spermatophyta</taxon>
        <taxon>Magnoliopsida</taxon>
        <taxon>Liliopsida</taxon>
        <taxon>Poales</taxon>
        <taxon>Poaceae</taxon>
        <taxon>BOP clade</taxon>
        <taxon>Pooideae</taxon>
        <taxon>Triticodae</taxon>
        <taxon>Triticeae</taxon>
        <taxon>Triticinae</taxon>
        <taxon>Triticum</taxon>
    </lineage>
</organism>
<sequence length="101" mass="9766">AGWHVGVKDVTVEEAAAVGAAVERAAVRREEACLLLVGARLGVPDGLAASVLLEPAGPGHAGEDLLHGTAPQVADGLAAAGALAVHADAALGARGVPVLAL</sequence>
<reference evidence="1" key="3">
    <citation type="submission" date="2022-06" db="UniProtKB">
        <authorList>
            <consortium name="EnsemblPlants"/>
        </authorList>
    </citation>
    <scope>IDENTIFICATION</scope>
</reference>
<dbReference type="Gramene" id="TuG1812G0300001135.01.T01">
    <property type="protein sequence ID" value="TuG1812G0300001135.01.T01.cds436953"/>
    <property type="gene ID" value="TuG1812G0300001135.01"/>
</dbReference>
<reference evidence="2" key="1">
    <citation type="journal article" date="2013" name="Nature">
        <title>Draft genome of the wheat A-genome progenitor Triticum urartu.</title>
        <authorList>
            <person name="Ling H.Q."/>
            <person name="Zhao S."/>
            <person name="Liu D."/>
            <person name="Wang J."/>
            <person name="Sun H."/>
            <person name="Zhang C."/>
            <person name="Fan H."/>
            <person name="Li D."/>
            <person name="Dong L."/>
            <person name="Tao Y."/>
            <person name="Gao C."/>
            <person name="Wu H."/>
            <person name="Li Y."/>
            <person name="Cui Y."/>
            <person name="Guo X."/>
            <person name="Zheng S."/>
            <person name="Wang B."/>
            <person name="Yu K."/>
            <person name="Liang Q."/>
            <person name="Yang W."/>
            <person name="Lou X."/>
            <person name="Chen J."/>
            <person name="Feng M."/>
            <person name="Jian J."/>
            <person name="Zhang X."/>
            <person name="Luo G."/>
            <person name="Jiang Y."/>
            <person name="Liu J."/>
            <person name="Wang Z."/>
            <person name="Sha Y."/>
            <person name="Zhang B."/>
            <person name="Wu H."/>
            <person name="Tang D."/>
            <person name="Shen Q."/>
            <person name="Xue P."/>
            <person name="Zou S."/>
            <person name="Wang X."/>
            <person name="Liu X."/>
            <person name="Wang F."/>
            <person name="Yang Y."/>
            <person name="An X."/>
            <person name="Dong Z."/>
            <person name="Zhang K."/>
            <person name="Zhang X."/>
            <person name="Luo M.C."/>
            <person name="Dvorak J."/>
            <person name="Tong Y."/>
            <person name="Wang J."/>
            <person name="Yang H."/>
            <person name="Li Z."/>
            <person name="Wang D."/>
            <person name="Zhang A."/>
            <person name="Wang J."/>
        </authorList>
    </citation>
    <scope>NUCLEOTIDE SEQUENCE</scope>
    <source>
        <strain evidence="2">cv. G1812</strain>
    </source>
</reference>